<evidence type="ECO:0000313" key="22">
    <source>
        <dbReference type="Proteomes" id="UP001175261"/>
    </source>
</evidence>
<dbReference type="SUPFAM" id="SSF53623">
    <property type="entry name" value="MurD-like peptide ligases, catalytic domain"/>
    <property type="match status" value="1"/>
</dbReference>
<dbReference type="GO" id="GO:0005524">
    <property type="term" value="F:ATP binding"/>
    <property type="evidence" value="ECO:0007669"/>
    <property type="project" value="UniProtKB-KW"/>
</dbReference>
<proteinExistence type="inferred from homology"/>
<evidence type="ECO:0000256" key="19">
    <source>
        <dbReference type="PIRSR" id="PIRSR038895-2"/>
    </source>
</evidence>
<evidence type="ECO:0000256" key="3">
    <source>
        <dbReference type="ARBA" id="ARBA00004496"/>
    </source>
</evidence>
<comment type="cofactor">
    <cofactor evidence="17">
        <name>a monovalent cation</name>
        <dbReference type="ChEBI" id="CHEBI:60242"/>
    </cofactor>
    <text evidence="17">A monovalent cation.</text>
</comment>
<gene>
    <name evidence="21" type="ORF">NLU13_8028</name>
</gene>
<evidence type="ECO:0000256" key="4">
    <source>
        <dbReference type="ARBA" id="ARBA00005150"/>
    </source>
</evidence>
<evidence type="ECO:0000256" key="9">
    <source>
        <dbReference type="ARBA" id="ARBA00022723"/>
    </source>
</evidence>
<feature type="region of interest" description="Disordered" evidence="20">
    <location>
        <begin position="423"/>
        <end position="443"/>
    </location>
</feature>
<dbReference type="InterPro" id="IPR036565">
    <property type="entry name" value="Mur-like_cat_sf"/>
</dbReference>
<dbReference type="GO" id="GO:0005759">
    <property type="term" value="C:mitochondrial matrix"/>
    <property type="evidence" value="ECO:0007669"/>
    <property type="project" value="UniProtKB-SubCell"/>
</dbReference>
<keyword evidence="12 18" id="KW-0067">ATP-binding</keyword>
<comment type="catalytic activity">
    <reaction evidence="16 17">
        <text>(6S)-5,6,7,8-tetrahydrofolyl-(gamma-L-Glu)(n) + L-glutamate + ATP = (6S)-5,6,7,8-tetrahydrofolyl-(gamma-L-Glu)(n+1) + ADP + phosphate + H(+)</text>
        <dbReference type="Rhea" id="RHEA:10580"/>
        <dbReference type="Rhea" id="RHEA-COMP:14738"/>
        <dbReference type="Rhea" id="RHEA-COMP:14740"/>
        <dbReference type="ChEBI" id="CHEBI:15378"/>
        <dbReference type="ChEBI" id="CHEBI:29985"/>
        <dbReference type="ChEBI" id="CHEBI:30616"/>
        <dbReference type="ChEBI" id="CHEBI:43474"/>
        <dbReference type="ChEBI" id="CHEBI:141005"/>
        <dbReference type="ChEBI" id="CHEBI:456216"/>
        <dbReference type="EC" id="6.3.2.17"/>
    </reaction>
</comment>
<dbReference type="EC" id="6.3.2.17" evidence="17"/>
<dbReference type="NCBIfam" id="TIGR01499">
    <property type="entry name" value="folC"/>
    <property type="match status" value="1"/>
</dbReference>
<feature type="binding site" evidence="19">
    <location>
        <position position="192"/>
    </location>
    <ligand>
        <name>Mg(2+)</name>
        <dbReference type="ChEBI" id="CHEBI:18420"/>
        <label>1</label>
    </ligand>
</feature>
<evidence type="ECO:0000256" key="5">
    <source>
        <dbReference type="ARBA" id="ARBA00008276"/>
    </source>
</evidence>
<keyword evidence="11" id="KW-0999">Mitochondrion inner membrane</keyword>
<keyword evidence="9 19" id="KW-0479">Metal-binding</keyword>
<evidence type="ECO:0000256" key="17">
    <source>
        <dbReference type="PIRNR" id="PIRNR038895"/>
    </source>
</evidence>
<comment type="similarity">
    <text evidence="5 17">Belongs to the folylpolyglutamate synthase family.</text>
</comment>
<dbReference type="Gene3D" id="3.40.1190.10">
    <property type="entry name" value="Mur-like, catalytic domain"/>
    <property type="match status" value="1"/>
</dbReference>
<dbReference type="GO" id="GO:0046872">
    <property type="term" value="F:metal ion binding"/>
    <property type="evidence" value="ECO:0007669"/>
    <property type="project" value="UniProtKB-KW"/>
</dbReference>
<evidence type="ECO:0000256" key="12">
    <source>
        <dbReference type="ARBA" id="ARBA00022840"/>
    </source>
</evidence>
<dbReference type="SUPFAM" id="SSF53244">
    <property type="entry name" value="MurD-like peptide ligases, peptide-binding domain"/>
    <property type="match status" value="1"/>
</dbReference>
<comment type="function">
    <text evidence="17">Catalyzes conversion of folates to polyglutamate derivatives allowing concentration of folate compounds in the cell and the intracellular retention of these cofactors, which are important substrates for most of the folate-dependent enzymes that are involved in one-carbon transfer reactions involved in purine, pyrimidine and amino acid synthesis.</text>
</comment>
<evidence type="ECO:0000256" key="1">
    <source>
        <dbReference type="ARBA" id="ARBA00004273"/>
    </source>
</evidence>
<dbReference type="Proteomes" id="UP001175261">
    <property type="component" value="Unassembled WGS sequence"/>
</dbReference>
<reference evidence="21" key="1">
    <citation type="submission" date="2022-10" db="EMBL/GenBank/DDBJ databases">
        <title>Determination and structural analysis of whole genome sequence of Sarocladium strictum F4-1.</title>
        <authorList>
            <person name="Hu L."/>
            <person name="Jiang Y."/>
        </authorList>
    </citation>
    <scope>NUCLEOTIDE SEQUENCE</scope>
    <source>
        <strain evidence="21">F4-1</strain>
    </source>
</reference>
<dbReference type="InterPro" id="IPR023600">
    <property type="entry name" value="Folylpolyglutamate_synth_euk"/>
</dbReference>
<feature type="binding site" evidence="19">
    <location>
        <position position="123"/>
    </location>
    <ligand>
        <name>Mg(2+)</name>
        <dbReference type="ChEBI" id="CHEBI:18420"/>
        <label>1</label>
    </ligand>
</feature>
<comment type="caution">
    <text evidence="21">The sequence shown here is derived from an EMBL/GenBank/DDBJ whole genome shotgun (WGS) entry which is preliminary data.</text>
</comment>
<feature type="binding site" evidence="19">
    <location>
        <position position="220"/>
    </location>
    <ligand>
        <name>Mg(2+)</name>
        <dbReference type="ChEBI" id="CHEBI:18420"/>
        <label>1</label>
    </ligand>
</feature>
<keyword evidence="13 19" id="KW-0460">Magnesium</keyword>
<evidence type="ECO:0000256" key="8">
    <source>
        <dbReference type="ARBA" id="ARBA00022598"/>
    </source>
</evidence>
<dbReference type="PANTHER" id="PTHR11136">
    <property type="entry name" value="FOLYLPOLYGLUTAMATE SYNTHASE-RELATED"/>
    <property type="match status" value="1"/>
</dbReference>
<dbReference type="PANTHER" id="PTHR11136:SF5">
    <property type="entry name" value="FOLYLPOLYGLUTAMATE SYNTHASE, MITOCHONDRIAL"/>
    <property type="match status" value="1"/>
</dbReference>
<sequence>MPEAMSRAATARVADKSYKAAIDVLRSRRRPQRPTTDPLRLPKLAPSIPETNGPLQIKGQPSRVGMDSWLRRIGHSTAEVDKLNIIHVAGTKGKGSTCAYAESLLRAYGSRTGFPARTGLYTSPHLISYEERIRINKAPISRDLFAKYFFEVWDALLATDEGVNHLPRHFQLLALVSMHAFISEGVQAAVYETHHGGEYDATNVIENPVITIITSLGMDHVRQLGPGIENIAWHKAGIFKRGADAFSAAQDEAPARVLRERAAEKDVTLRFVADGELLDKQHASQLKPDVQRLNCTLALAAVNQFLKRTAPAAAGPVLHDDITKAIQDFSWPGRFQTIEDGDMKWYLEGAHNDMSITKSAEWFGELAQEDDQALRILVFNQISEEKDGAEIFTKLASSLSHLRVDHVLLTDYIKYEDFDGIATEPAPDEKSQGDREREGPTTEEMTRIWHRYQPESVVVAEPGIESALARIRELVEKGKNVQTLVTGSLYLVGGALYHLEKQMGRTSQ</sequence>
<organism evidence="21 22">
    <name type="scientific">Sarocladium strictum</name>
    <name type="common">Black bundle disease fungus</name>
    <name type="synonym">Acremonium strictum</name>
    <dbReference type="NCBI Taxonomy" id="5046"/>
    <lineage>
        <taxon>Eukaryota</taxon>
        <taxon>Fungi</taxon>
        <taxon>Dikarya</taxon>
        <taxon>Ascomycota</taxon>
        <taxon>Pezizomycotina</taxon>
        <taxon>Sordariomycetes</taxon>
        <taxon>Hypocreomycetidae</taxon>
        <taxon>Hypocreales</taxon>
        <taxon>Sarocladiaceae</taxon>
        <taxon>Sarocladium</taxon>
    </lineage>
</organism>
<evidence type="ECO:0000256" key="7">
    <source>
        <dbReference type="ARBA" id="ARBA00022563"/>
    </source>
</evidence>
<evidence type="ECO:0000313" key="21">
    <source>
        <dbReference type="EMBL" id="KAK0383937.1"/>
    </source>
</evidence>
<feature type="binding site" evidence="18">
    <location>
        <position position="334"/>
    </location>
    <ligand>
        <name>ATP</name>
        <dbReference type="ChEBI" id="CHEBI:30616"/>
    </ligand>
</feature>
<evidence type="ECO:0000256" key="20">
    <source>
        <dbReference type="SAM" id="MobiDB-lite"/>
    </source>
</evidence>
<keyword evidence="14" id="KW-0496">Mitochondrion</keyword>
<dbReference type="Gene3D" id="3.90.190.20">
    <property type="entry name" value="Mur ligase, C-terminal domain"/>
    <property type="match status" value="1"/>
</dbReference>
<evidence type="ECO:0000256" key="2">
    <source>
        <dbReference type="ARBA" id="ARBA00004305"/>
    </source>
</evidence>
<evidence type="ECO:0000256" key="15">
    <source>
        <dbReference type="ARBA" id="ARBA00023136"/>
    </source>
</evidence>
<evidence type="ECO:0000256" key="16">
    <source>
        <dbReference type="ARBA" id="ARBA00047493"/>
    </source>
</evidence>
<keyword evidence="15" id="KW-0472">Membrane</keyword>
<evidence type="ECO:0000256" key="10">
    <source>
        <dbReference type="ARBA" id="ARBA00022741"/>
    </source>
</evidence>
<evidence type="ECO:0000256" key="13">
    <source>
        <dbReference type="ARBA" id="ARBA00022842"/>
    </source>
</evidence>
<keyword evidence="7 17" id="KW-0554">One-carbon metabolism</keyword>
<evidence type="ECO:0000256" key="11">
    <source>
        <dbReference type="ARBA" id="ARBA00022792"/>
    </source>
</evidence>
<dbReference type="GO" id="GO:0006730">
    <property type="term" value="P:one-carbon metabolic process"/>
    <property type="evidence" value="ECO:0007669"/>
    <property type="project" value="UniProtKB-KW"/>
</dbReference>
<dbReference type="InterPro" id="IPR001645">
    <property type="entry name" value="Folylpolyglutamate_synth"/>
</dbReference>
<dbReference type="GO" id="GO:0005743">
    <property type="term" value="C:mitochondrial inner membrane"/>
    <property type="evidence" value="ECO:0007669"/>
    <property type="project" value="UniProtKB-SubCell"/>
</dbReference>
<dbReference type="EMBL" id="JAPDFR010000008">
    <property type="protein sequence ID" value="KAK0383937.1"/>
    <property type="molecule type" value="Genomic_DNA"/>
</dbReference>
<dbReference type="GO" id="GO:0004326">
    <property type="term" value="F:tetrahydrofolylpolyglutamate synthase activity"/>
    <property type="evidence" value="ECO:0007669"/>
    <property type="project" value="UniProtKB-EC"/>
</dbReference>
<evidence type="ECO:0000256" key="18">
    <source>
        <dbReference type="PIRSR" id="PIRSR038895-1"/>
    </source>
</evidence>
<comment type="subcellular location">
    <subcellularLocation>
        <location evidence="3">Cytoplasm</location>
    </subcellularLocation>
    <subcellularLocation>
        <location evidence="1">Mitochondrion inner membrane</location>
    </subcellularLocation>
    <subcellularLocation>
        <location evidence="2">Mitochondrion matrix</location>
    </subcellularLocation>
</comment>
<keyword evidence="22" id="KW-1185">Reference proteome</keyword>
<dbReference type="AlphaFoldDB" id="A0AA39GD60"/>
<evidence type="ECO:0000256" key="6">
    <source>
        <dbReference type="ARBA" id="ARBA00022490"/>
    </source>
</evidence>
<keyword evidence="6" id="KW-0963">Cytoplasm</keyword>
<dbReference type="InterPro" id="IPR036615">
    <property type="entry name" value="Mur_ligase_C_dom_sf"/>
</dbReference>
<name>A0AA39GD60_SARSR</name>
<accession>A0AA39GD60</accession>
<keyword evidence="8 17" id="KW-0436">Ligase</keyword>
<feature type="compositionally biased region" description="Basic and acidic residues" evidence="20">
    <location>
        <begin position="427"/>
        <end position="443"/>
    </location>
</feature>
<keyword evidence="10 18" id="KW-0547">Nucleotide-binding</keyword>
<evidence type="ECO:0000256" key="14">
    <source>
        <dbReference type="ARBA" id="ARBA00023128"/>
    </source>
</evidence>
<feature type="region of interest" description="Disordered" evidence="20">
    <location>
        <begin position="27"/>
        <end position="60"/>
    </location>
</feature>
<comment type="pathway">
    <text evidence="4 17">Cofactor biosynthesis; tetrahydrofolylpolyglutamate biosynthesis.</text>
</comment>
<dbReference type="PIRSF" id="PIRSF038895">
    <property type="entry name" value="FPGS"/>
    <property type="match status" value="1"/>
</dbReference>
<protein>
    <recommendedName>
        <fullName evidence="17">Folylpolyglutamate synthase</fullName>
        <ecNumber evidence="17">6.3.2.17</ecNumber>
    </recommendedName>
    <alternativeName>
        <fullName evidence="17">Folylpoly-gamma-glutamate synthetase</fullName>
    </alternativeName>
    <alternativeName>
        <fullName evidence="17">Tetrahydrofolylpolyglutamate synthase</fullName>
    </alternativeName>
</protein>
<dbReference type="GO" id="GO:0005829">
    <property type="term" value="C:cytosol"/>
    <property type="evidence" value="ECO:0007669"/>
    <property type="project" value="TreeGrafter"/>
</dbReference>